<keyword evidence="2" id="KW-1185">Reference proteome</keyword>
<protein>
    <submittedName>
        <fullName evidence="1">Uncharacterized protein</fullName>
    </submittedName>
</protein>
<dbReference type="Proteomes" id="UP000625711">
    <property type="component" value="Unassembled WGS sequence"/>
</dbReference>
<sequence length="85" mass="9008">MLTAEDLNPSAEAHSIIQTVKAHVSASHCDHPSSVVAVNPRGGGSEGRSTPPPCLAPGNFTSYSPDYLLSLHKLIWGALFAPRWS</sequence>
<comment type="caution">
    <text evidence="1">The sequence shown here is derived from an EMBL/GenBank/DDBJ whole genome shotgun (WGS) entry which is preliminary data.</text>
</comment>
<accession>A0A834HIN8</accession>
<gene>
    <name evidence="1" type="ORF">GWI33_003681</name>
</gene>
<proteinExistence type="predicted"/>
<organism evidence="1 2">
    <name type="scientific">Rhynchophorus ferrugineus</name>
    <name type="common">Red palm weevil</name>
    <name type="synonym">Curculio ferrugineus</name>
    <dbReference type="NCBI Taxonomy" id="354439"/>
    <lineage>
        <taxon>Eukaryota</taxon>
        <taxon>Metazoa</taxon>
        <taxon>Ecdysozoa</taxon>
        <taxon>Arthropoda</taxon>
        <taxon>Hexapoda</taxon>
        <taxon>Insecta</taxon>
        <taxon>Pterygota</taxon>
        <taxon>Neoptera</taxon>
        <taxon>Endopterygota</taxon>
        <taxon>Coleoptera</taxon>
        <taxon>Polyphaga</taxon>
        <taxon>Cucujiformia</taxon>
        <taxon>Curculionidae</taxon>
        <taxon>Dryophthorinae</taxon>
        <taxon>Rhynchophorus</taxon>
    </lineage>
</organism>
<dbReference type="EMBL" id="JAACXV010023320">
    <property type="protein sequence ID" value="KAF7263057.1"/>
    <property type="molecule type" value="Genomic_DNA"/>
</dbReference>
<evidence type="ECO:0000313" key="1">
    <source>
        <dbReference type="EMBL" id="KAF7263057.1"/>
    </source>
</evidence>
<evidence type="ECO:0000313" key="2">
    <source>
        <dbReference type="Proteomes" id="UP000625711"/>
    </source>
</evidence>
<name>A0A834HIN8_RHYFE</name>
<dbReference type="AlphaFoldDB" id="A0A834HIN8"/>
<reference evidence="1" key="1">
    <citation type="submission" date="2020-08" db="EMBL/GenBank/DDBJ databases">
        <title>Genome sequencing and assembly of the red palm weevil Rhynchophorus ferrugineus.</title>
        <authorList>
            <person name="Dias G.B."/>
            <person name="Bergman C.M."/>
            <person name="Manee M."/>
        </authorList>
    </citation>
    <scope>NUCLEOTIDE SEQUENCE</scope>
    <source>
        <strain evidence="1">AA-2017</strain>
        <tissue evidence="1">Whole larva</tissue>
    </source>
</reference>